<evidence type="ECO:0000313" key="4">
    <source>
        <dbReference type="Proteomes" id="UP001595974"/>
    </source>
</evidence>
<gene>
    <name evidence="3" type="ORF">ACFPTN_10175</name>
</gene>
<evidence type="ECO:0000313" key="3">
    <source>
        <dbReference type="EMBL" id="MFC5769738.1"/>
    </source>
</evidence>
<dbReference type="RefSeq" id="WP_096445233.1">
    <property type="nucleotide sequence ID" value="NZ_JBHSOG010000032.1"/>
</dbReference>
<reference evidence="4" key="1">
    <citation type="journal article" date="2019" name="Int. J. Syst. Evol. Microbiol.">
        <title>The Global Catalogue of Microorganisms (GCM) 10K type strain sequencing project: providing services to taxonomists for standard genome sequencing and annotation.</title>
        <authorList>
            <consortium name="The Broad Institute Genomics Platform"/>
            <consortium name="The Broad Institute Genome Sequencing Center for Infectious Disease"/>
            <person name="Wu L."/>
            <person name="Ma J."/>
        </authorList>
    </citation>
    <scope>NUCLEOTIDE SEQUENCE [LARGE SCALE GENOMIC DNA]</scope>
    <source>
        <strain evidence="4">SHR3</strain>
    </source>
</reference>
<dbReference type="InterPro" id="IPR038717">
    <property type="entry name" value="Tc1-like_DDE_dom"/>
</dbReference>
<feature type="region of interest" description="Disordered" evidence="1">
    <location>
        <begin position="57"/>
        <end position="97"/>
    </location>
</feature>
<organism evidence="3 4">
    <name type="scientific">Thauera sinica</name>
    <dbReference type="NCBI Taxonomy" id="2665146"/>
    <lineage>
        <taxon>Bacteria</taxon>
        <taxon>Pseudomonadati</taxon>
        <taxon>Pseudomonadota</taxon>
        <taxon>Betaproteobacteria</taxon>
        <taxon>Rhodocyclales</taxon>
        <taxon>Zoogloeaceae</taxon>
        <taxon>Thauera</taxon>
    </lineage>
</organism>
<dbReference type="InterPro" id="IPR036397">
    <property type="entry name" value="RNaseH_sf"/>
</dbReference>
<dbReference type="EMBL" id="JBHSOG010000032">
    <property type="protein sequence ID" value="MFC5769738.1"/>
    <property type="molecule type" value="Genomic_DNA"/>
</dbReference>
<evidence type="ECO:0000259" key="2">
    <source>
        <dbReference type="Pfam" id="PF13358"/>
    </source>
</evidence>
<name>A0ABW1AR11_9RHOO</name>
<dbReference type="Proteomes" id="UP001595974">
    <property type="component" value="Unassembled WGS sequence"/>
</dbReference>
<keyword evidence="4" id="KW-1185">Reference proteome</keyword>
<feature type="domain" description="Tc1-like transposase DDE" evidence="2">
    <location>
        <begin position="2"/>
        <end position="61"/>
    </location>
</feature>
<comment type="caution">
    <text evidence="3">The sequence shown here is derived from an EMBL/GenBank/DDBJ whole genome shotgun (WGS) entry which is preliminary data.</text>
</comment>
<dbReference type="Pfam" id="PF13358">
    <property type="entry name" value="DDE_3"/>
    <property type="match status" value="1"/>
</dbReference>
<proteinExistence type="predicted"/>
<evidence type="ECO:0000256" key="1">
    <source>
        <dbReference type="SAM" id="MobiDB-lite"/>
    </source>
</evidence>
<dbReference type="Gene3D" id="3.30.420.10">
    <property type="entry name" value="Ribonuclease H-like superfamily/Ribonuclease H"/>
    <property type="match status" value="1"/>
</dbReference>
<accession>A0ABW1AR11</accession>
<protein>
    <submittedName>
        <fullName evidence="3">Transposase</fullName>
    </submittedName>
</protein>
<sequence length="97" mass="11149">MFLIVDNLEVHHSKPVKVWVAERTDRIELVYLPEYSPEANPDAYLNRDLKTNLRQEPVARTTDQACHRLHAPVAGRPRGESFPTSSTRPSRMPIFPN</sequence>